<evidence type="ECO:0000313" key="3">
    <source>
        <dbReference type="Proteomes" id="UP001153269"/>
    </source>
</evidence>
<protein>
    <submittedName>
        <fullName evidence="2">Uncharacterized protein</fullName>
    </submittedName>
</protein>
<reference evidence="2" key="1">
    <citation type="submission" date="2020-03" db="EMBL/GenBank/DDBJ databases">
        <authorList>
            <person name="Weist P."/>
        </authorList>
    </citation>
    <scope>NUCLEOTIDE SEQUENCE</scope>
</reference>
<organism evidence="2 3">
    <name type="scientific">Pleuronectes platessa</name>
    <name type="common">European plaice</name>
    <dbReference type="NCBI Taxonomy" id="8262"/>
    <lineage>
        <taxon>Eukaryota</taxon>
        <taxon>Metazoa</taxon>
        <taxon>Chordata</taxon>
        <taxon>Craniata</taxon>
        <taxon>Vertebrata</taxon>
        <taxon>Euteleostomi</taxon>
        <taxon>Actinopterygii</taxon>
        <taxon>Neopterygii</taxon>
        <taxon>Teleostei</taxon>
        <taxon>Neoteleostei</taxon>
        <taxon>Acanthomorphata</taxon>
        <taxon>Carangaria</taxon>
        <taxon>Pleuronectiformes</taxon>
        <taxon>Pleuronectoidei</taxon>
        <taxon>Pleuronectidae</taxon>
        <taxon>Pleuronectes</taxon>
    </lineage>
</organism>
<evidence type="ECO:0000256" key="1">
    <source>
        <dbReference type="SAM" id="MobiDB-lite"/>
    </source>
</evidence>
<evidence type="ECO:0000313" key="2">
    <source>
        <dbReference type="EMBL" id="CAB1448815.1"/>
    </source>
</evidence>
<feature type="region of interest" description="Disordered" evidence="1">
    <location>
        <begin position="1"/>
        <end position="22"/>
    </location>
</feature>
<dbReference type="EMBL" id="CADEAL010003991">
    <property type="protein sequence ID" value="CAB1448815.1"/>
    <property type="molecule type" value="Genomic_DNA"/>
</dbReference>
<sequence>MAAITPGQRRHNEPSGRCRRFIRDGASSPKVLFVLRDEAALLGLRQDVMHRRLPAGSLQRSRDQAERSSSRRSSDSFSTTGTCGNVEMEKGAEVIYSYGSSSPS</sequence>
<gene>
    <name evidence="2" type="ORF">PLEPLA_LOCUS36463</name>
</gene>
<feature type="region of interest" description="Disordered" evidence="1">
    <location>
        <begin position="51"/>
        <end position="85"/>
    </location>
</feature>
<keyword evidence="3" id="KW-1185">Reference proteome</keyword>
<feature type="compositionally biased region" description="Basic and acidic residues" evidence="1">
    <location>
        <begin position="60"/>
        <end position="74"/>
    </location>
</feature>
<comment type="caution">
    <text evidence="2">The sequence shown here is derived from an EMBL/GenBank/DDBJ whole genome shotgun (WGS) entry which is preliminary data.</text>
</comment>
<name>A0A9N7Z2E6_PLEPL</name>
<proteinExistence type="predicted"/>
<dbReference type="AlphaFoldDB" id="A0A9N7Z2E6"/>
<accession>A0A9N7Z2E6</accession>
<dbReference type="Proteomes" id="UP001153269">
    <property type="component" value="Unassembled WGS sequence"/>
</dbReference>